<dbReference type="PANTHER" id="PTHR34936">
    <property type="entry name" value="EXPRESSED PROTEIN"/>
    <property type="match status" value="1"/>
</dbReference>
<evidence type="ECO:0000313" key="2">
    <source>
        <dbReference type="EMBL" id="BBG94765.1"/>
    </source>
</evidence>
<feature type="region of interest" description="Disordered" evidence="1">
    <location>
        <begin position="1"/>
        <end position="24"/>
    </location>
</feature>
<accession>A0A4Y1QSB6</accession>
<dbReference type="EMBL" id="AP019297">
    <property type="protein sequence ID" value="BBG94765.1"/>
    <property type="molecule type" value="Genomic_DNA"/>
</dbReference>
<protein>
    <submittedName>
        <fullName evidence="2">Uncharacterized protein</fullName>
    </submittedName>
</protein>
<reference evidence="2" key="1">
    <citation type="journal article" date="2019" name="Science">
        <title>Mutation of a bHLH transcription factor allowed almond domestication.</title>
        <authorList>
            <person name="Sanchez-Perez R."/>
            <person name="Pavan S."/>
            <person name="Mazzeo R."/>
            <person name="Moldovan C."/>
            <person name="Aiese Cigliano R."/>
            <person name="Del Cueto J."/>
            <person name="Ricciardi F."/>
            <person name="Lotti C."/>
            <person name="Ricciardi L."/>
            <person name="Dicenta F."/>
            <person name="Lopez-Marques R.L."/>
            <person name="Lindberg Moller B."/>
        </authorList>
    </citation>
    <scope>NUCLEOTIDE SEQUENCE</scope>
</reference>
<sequence length="249" mass="28221">NKKEEKTKGKRGGPRDGKGRRNEAQRILVIEGKRRGCRLDLELREMITRSNLAEQLREYQIRSKHDWASVSFFSSTSNHTLSRVDVVLFVIWELAYATCFSLTMHSNAFAFVHKNYQASEIGKEKETKDASSLIYVILDEGHILPNLMMLIRVAASSLIKIGRFSEWGAITTEALMIDDVCFTYKQYNDLRNKVLRHSDACSKLCGALVAAVAYSGLKKWTCIPMVAIFQIAPVTIEMLRTIPKDPSSQ</sequence>
<dbReference type="AlphaFoldDB" id="A0A4Y1QSB6"/>
<name>A0A4Y1QSB6_PRUDU</name>
<feature type="non-terminal residue" evidence="2">
    <location>
        <position position="1"/>
    </location>
</feature>
<proteinExistence type="predicted"/>
<organism evidence="2">
    <name type="scientific">Prunus dulcis</name>
    <name type="common">Almond</name>
    <name type="synonym">Amygdalus dulcis</name>
    <dbReference type="NCBI Taxonomy" id="3755"/>
    <lineage>
        <taxon>Eukaryota</taxon>
        <taxon>Viridiplantae</taxon>
        <taxon>Streptophyta</taxon>
        <taxon>Embryophyta</taxon>
        <taxon>Tracheophyta</taxon>
        <taxon>Spermatophyta</taxon>
        <taxon>Magnoliopsida</taxon>
        <taxon>eudicotyledons</taxon>
        <taxon>Gunneridae</taxon>
        <taxon>Pentapetalae</taxon>
        <taxon>rosids</taxon>
        <taxon>fabids</taxon>
        <taxon>Rosales</taxon>
        <taxon>Rosaceae</taxon>
        <taxon>Amygdaloideae</taxon>
        <taxon>Amygdaleae</taxon>
        <taxon>Prunus</taxon>
    </lineage>
</organism>
<gene>
    <name evidence="2" type="ORF">Prudu_003126</name>
</gene>
<evidence type="ECO:0000256" key="1">
    <source>
        <dbReference type="SAM" id="MobiDB-lite"/>
    </source>
</evidence>
<dbReference type="PANTHER" id="PTHR34936:SF7">
    <property type="entry name" value="NADH-UBIQUINONE OXIDOREDUCTASE CHAIN 5"/>
    <property type="match status" value="1"/>
</dbReference>